<feature type="transmembrane region" description="Helical" evidence="2">
    <location>
        <begin position="14"/>
        <end position="36"/>
    </location>
</feature>
<evidence type="ECO:0000256" key="1">
    <source>
        <dbReference type="SAM" id="MobiDB-lite"/>
    </source>
</evidence>
<dbReference type="EMBL" id="CP095073">
    <property type="protein sequence ID" value="UOQ46064.1"/>
    <property type="molecule type" value="Genomic_DNA"/>
</dbReference>
<reference evidence="3 4" key="1">
    <citation type="submission" date="2022-04" db="EMBL/GenBank/DDBJ databases">
        <title>Halobacillus sp. isolated from saltern.</title>
        <authorList>
            <person name="Won M."/>
            <person name="Lee C.-M."/>
            <person name="Woen H.-Y."/>
            <person name="Kwon S.-W."/>
        </authorList>
    </citation>
    <scope>NUCLEOTIDE SEQUENCE [LARGE SCALE GENOMIC DNA]</scope>
    <source>
        <strain evidence="3 4">SSBR10-3</strain>
    </source>
</reference>
<evidence type="ECO:0000313" key="4">
    <source>
        <dbReference type="Proteomes" id="UP000831787"/>
    </source>
</evidence>
<gene>
    <name evidence="3" type="ORF">MUN89_09170</name>
</gene>
<sequence length="60" mass="7030">MMEFLYFPEDKSEYIPAIISLLIFVVGAVITMYIIVKASRKQERKSDENYQTPANQEQKN</sequence>
<feature type="compositionally biased region" description="Polar residues" evidence="1">
    <location>
        <begin position="49"/>
        <end position="60"/>
    </location>
</feature>
<evidence type="ECO:0000256" key="2">
    <source>
        <dbReference type="SAM" id="Phobius"/>
    </source>
</evidence>
<organism evidence="3 4">
    <name type="scientific">Halobacillus salinarum</name>
    <dbReference type="NCBI Taxonomy" id="2932257"/>
    <lineage>
        <taxon>Bacteria</taxon>
        <taxon>Bacillati</taxon>
        <taxon>Bacillota</taxon>
        <taxon>Bacilli</taxon>
        <taxon>Bacillales</taxon>
        <taxon>Bacillaceae</taxon>
        <taxon>Halobacillus</taxon>
    </lineage>
</organism>
<dbReference type="Proteomes" id="UP000831787">
    <property type="component" value="Chromosome"/>
</dbReference>
<feature type="region of interest" description="Disordered" evidence="1">
    <location>
        <begin position="40"/>
        <end position="60"/>
    </location>
</feature>
<keyword evidence="2" id="KW-1133">Transmembrane helix</keyword>
<accession>A0ABY4EQY5</accession>
<proteinExistence type="predicted"/>
<name>A0ABY4EQY5_9BACI</name>
<keyword evidence="2" id="KW-0472">Membrane</keyword>
<protein>
    <submittedName>
        <fullName evidence="3">Uncharacterized protein</fullName>
    </submittedName>
</protein>
<evidence type="ECO:0000313" key="3">
    <source>
        <dbReference type="EMBL" id="UOQ46064.1"/>
    </source>
</evidence>
<keyword evidence="2" id="KW-0812">Transmembrane</keyword>
<keyword evidence="4" id="KW-1185">Reference proteome</keyword>
<dbReference type="RefSeq" id="WP_244713060.1">
    <property type="nucleotide sequence ID" value="NZ_CP095073.1"/>
</dbReference>